<protein>
    <submittedName>
        <fullName evidence="1">Putative endonuclease/reverse transcript</fullName>
    </submittedName>
</protein>
<evidence type="ECO:0000313" key="1">
    <source>
        <dbReference type="EMBL" id="JAB78582.1"/>
    </source>
</evidence>
<feature type="non-terminal residue" evidence="1">
    <location>
        <position position="176"/>
    </location>
</feature>
<dbReference type="GO" id="GO:0004519">
    <property type="term" value="F:endonuclease activity"/>
    <property type="evidence" value="ECO:0007669"/>
    <property type="project" value="UniProtKB-KW"/>
</dbReference>
<dbReference type="EMBL" id="GANP01005886">
    <property type="protein sequence ID" value="JAB78582.1"/>
    <property type="molecule type" value="mRNA"/>
</dbReference>
<accession>V5HRP0</accession>
<feature type="non-terminal residue" evidence="1">
    <location>
        <position position="1"/>
    </location>
</feature>
<name>V5HRP0_IXORI</name>
<dbReference type="AlphaFoldDB" id="V5HRP0"/>
<proteinExistence type="evidence at transcript level"/>
<keyword evidence="1" id="KW-0378">Hydrolase</keyword>
<reference evidence="1" key="1">
    <citation type="journal article" date="2015" name="Sci. Rep.">
        <title>Tissue- and time-dependent transcription in Ixodes ricinus salivary glands and midguts when blood feeding on the vertebrate host.</title>
        <authorList>
            <person name="Kotsyfakis M."/>
            <person name="Schwarz A."/>
            <person name="Erhart J."/>
            <person name="Ribeiro J.M."/>
        </authorList>
    </citation>
    <scope>NUCLEOTIDE SEQUENCE</scope>
    <source>
        <tissue evidence="1">Salivary gland and midgut</tissue>
    </source>
</reference>
<sequence length="176" mass="20711">TWCKKWQMQINILKTKFLNFNTKRSATVFSYSLFNTPIEHVHTYKYLGVHFTSNLSWEAHINHVVVKANQSLGFLRRTLHMANRETKLVAYTALVRPQLEYASTTWNPHQAYLIQKLESIQNRATRFILKNYTHTSITTLKKELGLPLLAERSKLTRLVSLHALYYQAPLKRELYC</sequence>
<keyword evidence="1" id="KW-0540">Nuclease</keyword>
<dbReference type="PANTHER" id="PTHR33332">
    <property type="entry name" value="REVERSE TRANSCRIPTASE DOMAIN-CONTAINING PROTEIN"/>
    <property type="match status" value="1"/>
</dbReference>
<keyword evidence="1" id="KW-0255">Endonuclease</keyword>
<organism evidence="1">
    <name type="scientific">Ixodes ricinus</name>
    <name type="common">Common tick</name>
    <name type="synonym">Acarus ricinus</name>
    <dbReference type="NCBI Taxonomy" id="34613"/>
    <lineage>
        <taxon>Eukaryota</taxon>
        <taxon>Metazoa</taxon>
        <taxon>Ecdysozoa</taxon>
        <taxon>Arthropoda</taxon>
        <taxon>Chelicerata</taxon>
        <taxon>Arachnida</taxon>
        <taxon>Acari</taxon>
        <taxon>Parasitiformes</taxon>
        <taxon>Ixodida</taxon>
        <taxon>Ixodoidea</taxon>
        <taxon>Ixodidae</taxon>
        <taxon>Ixodinae</taxon>
        <taxon>Ixodes</taxon>
    </lineage>
</organism>